<dbReference type="CDD" id="cd20294">
    <property type="entry name" value="cupin_KduI_N"/>
    <property type="match status" value="1"/>
</dbReference>
<keyword evidence="9" id="KW-1185">Reference proteome</keyword>
<evidence type="ECO:0000256" key="4">
    <source>
        <dbReference type="ARBA" id="ARBA00022723"/>
    </source>
</evidence>
<dbReference type="UniPathway" id="UPA00545">
    <property type="reaction ID" value="UER00826"/>
</dbReference>
<dbReference type="Gene3D" id="2.60.120.520">
    <property type="entry name" value="pectin degrading enzyme 5-keto 4- deoxyuronate isomerase, domain 1"/>
    <property type="match status" value="1"/>
</dbReference>
<dbReference type="PANTHER" id="PTHR38461:SF1">
    <property type="entry name" value="4-DEOXY-L-THREO-5-HEXOSULOSE-URONATE KETOL-ISOMERASE"/>
    <property type="match status" value="1"/>
</dbReference>
<gene>
    <name evidence="7" type="primary">kduI</name>
    <name evidence="8" type="ORF">DFR28_101392</name>
</gene>
<feature type="binding site" evidence="7">
    <location>
        <position position="205"/>
    </location>
    <ligand>
        <name>Zn(2+)</name>
        <dbReference type="ChEBI" id="CHEBI:29105"/>
    </ligand>
</feature>
<feature type="binding site" evidence="7">
    <location>
        <position position="247"/>
    </location>
    <ligand>
        <name>Zn(2+)</name>
        <dbReference type="ChEBI" id="CHEBI:29105"/>
    </ligand>
</feature>
<dbReference type="GO" id="GO:0042840">
    <property type="term" value="P:D-glucuronate catabolic process"/>
    <property type="evidence" value="ECO:0007669"/>
    <property type="project" value="TreeGrafter"/>
</dbReference>
<evidence type="ECO:0000256" key="3">
    <source>
        <dbReference type="ARBA" id="ARBA00008086"/>
    </source>
</evidence>
<organism evidence="8 9">
    <name type="scientific">Arenicella xantha</name>
    <dbReference type="NCBI Taxonomy" id="644221"/>
    <lineage>
        <taxon>Bacteria</taxon>
        <taxon>Pseudomonadati</taxon>
        <taxon>Pseudomonadota</taxon>
        <taxon>Gammaproteobacteria</taxon>
        <taxon>Arenicellales</taxon>
        <taxon>Arenicellaceae</taxon>
        <taxon>Arenicella</taxon>
    </lineage>
</organism>
<dbReference type="EC" id="5.3.1.17" evidence="7"/>
<proteinExistence type="inferred from homology"/>
<dbReference type="PANTHER" id="PTHR38461">
    <property type="entry name" value="4-DEOXY-L-THREO-5-HEXOSULOSE-URONATE KETOL-ISOMERASE"/>
    <property type="match status" value="1"/>
</dbReference>
<feature type="binding site" evidence="7">
    <location>
        <position position="200"/>
    </location>
    <ligand>
        <name>Zn(2+)</name>
        <dbReference type="ChEBI" id="CHEBI:29105"/>
    </ligand>
</feature>
<keyword evidence="4 7" id="KW-0479">Metal-binding</keyword>
<dbReference type="InterPro" id="IPR011051">
    <property type="entry name" value="RmlC_Cupin_sf"/>
</dbReference>
<evidence type="ECO:0000256" key="5">
    <source>
        <dbReference type="ARBA" id="ARBA00022833"/>
    </source>
</evidence>
<dbReference type="InterPro" id="IPR007045">
    <property type="entry name" value="KduI"/>
</dbReference>
<comment type="caution">
    <text evidence="8">The sequence shown here is derived from an EMBL/GenBank/DDBJ whole genome shotgun (WGS) entry which is preliminary data.</text>
</comment>
<dbReference type="GO" id="GO:0008270">
    <property type="term" value="F:zinc ion binding"/>
    <property type="evidence" value="ECO:0007669"/>
    <property type="project" value="UniProtKB-UniRule"/>
</dbReference>
<keyword evidence="5 7" id="KW-0862">Zinc</keyword>
<comment type="catalytic activity">
    <reaction evidence="1 7">
        <text>5-dehydro-4-deoxy-D-glucuronate = 3-deoxy-D-glycero-2,5-hexodiulosonate</text>
        <dbReference type="Rhea" id="RHEA:23896"/>
        <dbReference type="ChEBI" id="CHEBI:17117"/>
        <dbReference type="ChEBI" id="CHEBI:29071"/>
        <dbReference type="EC" id="5.3.1.17"/>
    </reaction>
</comment>
<evidence type="ECO:0000313" key="9">
    <source>
        <dbReference type="Proteomes" id="UP000253083"/>
    </source>
</evidence>
<dbReference type="GO" id="GO:0008697">
    <property type="term" value="F:4-deoxy-L-threo-5-hexosulose-uronate ketol-isomerase activity"/>
    <property type="evidence" value="ECO:0007669"/>
    <property type="project" value="UniProtKB-UniRule"/>
</dbReference>
<dbReference type="InterPro" id="IPR027449">
    <property type="entry name" value="KduI_N"/>
</dbReference>
<dbReference type="RefSeq" id="WP_113952614.1">
    <property type="nucleotide sequence ID" value="NZ_QNRT01000001.1"/>
</dbReference>
<dbReference type="CDD" id="cd20491">
    <property type="entry name" value="cupin_KduI_C"/>
    <property type="match status" value="1"/>
</dbReference>
<dbReference type="GO" id="GO:0045490">
    <property type="term" value="P:pectin catabolic process"/>
    <property type="evidence" value="ECO:0007669"/>
    <property type="project" value="UniProtKB-UniRule"/>
</dbReference>
<dbReference type="AlphaFoldDB" id="A0A395JNF1"/>
<dbReference type="PIRSF" id="PIRSF006625">
    <property type="entry name" value="KduI"/>
    <property type="match status" value="1"/>
</dbReference>
<dbReference type="OrthoDB" id="9770644at2"/>
<dbReference type="InterPro" id="IPR021120">
    <property type="entry name" value="KduI/IolB_isomerase"/>
</dbReference>
<comment type="cofactor">
    <cofactor evidence="7">
        <name>Zn(2+)</name>
        <dbReference type="ChEBI" id="CHEBI:29105"/>
    </cofactor>
    <text evidence="7">Binds 1 zinc ion per subunit.</text>
</comment>
<comment type="pathway">
    <text evidence="2 7">Glycan metabolism; pectin degradation; 2-dehydro-3-deoxy-D-gluconate from pectin: step 4/5.</text>
</comment>
<dbReference type="SUPFAM" id="SSF51182">
    <property type="entry name" value="RmlC-like cupins"/>
    <property type="match status" value="1"/>
</dbReference>
<comment type="similarity">
    <text evidence="3 7">Belongs to the KduI family.</text>
</comment>
<dbReference type="NCBIfam" id="NF002091">
    <property type="entry name" value="PRK00924.1"/>
    <property type="match status" value="1"/>
</dbReference>
<evidence type="ECO:0000256" key="6">
    <source>
        <dbReference type="ARBA" id="ARBA00023235"/>
    </source>
</evidence>
<accession>A0A395JNF1</accession>
<dbReference type="HAMAP" id="MF_00687">
    <property type="entry name" value="KduI"/>
    <property type="match status" value="1"/>
</dbReference>
<name>A0A395JNF1_9GAMM</name>
<evidence type="ECO:0000256" key="1">
    <source>
        <dbReference type="ARBA" id="ARBA00000552"/>
    </source>
</evidence>
<dbReference type="Pfam" id="PF04962">
    <property type="entry name" value="KduI"/>
    <property type="match status" value="1"/>
</dbReference>
<feature type="binding site" evidence="7">
    <location>
        <position position="198"/>
    </location>
    <ligand>
        <name>Zn(2+)</name>
        <dbReference type="ChEBI" id="CHEBI:29105"/>
    </ligand>
</feature>
<sequence>MTTHYEERYAVHPADYEHYNMERLRENFHVDGLFVEGEINLVYTQIDRFIVGGACPTSSALNLDAVNPLKADHFLDRRELGAINVGGAGSITVDGETYAMAYKEALYIGAGVKEVTFASDDPTQPAKFYLNSATAHHSYPVKKVGLDDAIKLELGSLETSNHRVINKLLVSGVVETCQLQMGMTELKPGSVWNTMPAHTHGRRMETYFYFEVPEEQAVCHFMGPRHETRHIWVANEQAVISPTWSIHSGAGTSNYTFIWGMAGENLDYDDMDKLTPADFASSGD</sequence>
<comment type="function">
    <text evidence="7">Catalyzes the isomerization of 5-dehydro-4-deoxy-D-glucuronate to 3-deoxy-D-glycero-2,5-hexodiulosonate.</text>
</comment>
<protein>
    <recommendedName>
        <fullName evidence="7">4-deoxy-L-threo-5-hexosulose-uronate ketol-isomerase</fullName>
        <ecNumber evidence="7">5.3.1.17</ecNumber>
    </recommendedName>
    <alternativeName>
        <fullName evidence="7">5-keto-4-deoxyuronate isomerase</fullName>
    </alternativeName>
    <alternativeName>
        <fullName evidence="7">DKI isomerase</fullName>
    </alternativeName>
</protein>
<evidence type="ECO:0000313" key="8">
    <source>
        <dbReference type="EMBL" id="RBP53007.1"/>
    </source>
</evidence>
<evidence type="ECO:0000256" key="7">
    <source>
        <dbReference type="HAMAP-Rule" id="MF_00687"/>
    </source>
</evidence>
<keyword evidence="6 7" id="KW-0413">Isomerase</keyword>
<evidence type="ECO:0000256" key="2">
    <source>
        <dbReference type="ARBA" id="ARBA00005148"/>
    </source>
</evidence>
<dbReference type="InParanoid" id="A0A395JNF1"/>
<dbReference type="EMBL" id="QNRT01000001">
    <property type="protein sequence ID" value="RBP53007.1"/>
    <property type="molecule type" value="Genomic_DNA"/>
</dbReference>
<reference evidence="8 9" key="1">
    <citation type="submission" date="2018-06" db="EMBL/GenBank/DDBJ databases">
        <title>Genomic Encyclopedia of Type Strains, Phase IV (KMG-IV): sequencing the most valuable type-strain genomes for metagenomic binning, comparative biology and taxonomic classification.</title>
        <authorList>
            <person name="Goeker M."/>
        </authorList>
    </citation>
    <scope>NUCLEOTIDE SEQUENCE [LARGE SCALE GENOMIC DNA]</scope>
    <source>
        <strain evidence="8 9">DSM 24032</strain>
    </source>
</reference>
<dbReference type="FunCoup" id="A0A395JNF1">
    <property type="interactions" value="18"/>
</dbReference>
<dbReference type="Gene3D" id="2.60.120.10">
    <property type="entry name" value="Jelly Rolls"/>
    <property type="match status" value="1"/>
</dbReference>
<dbReference type="Proteomes" id="UP000253083">
    <property type="component" value="Unassembled WGS sequence"/>
</dbReference>
<dbReference type="GO" id="GO:0019698">
    <property type="term" value="P:D-galacturonate catabolic process"/>
    <property type="evidence" value="ECO:0007669"/>
    <property type="project" value="TreeGrafter"/>
</dbReference>
<dbReference type="InterPro" id="IPR014710">
    <property type="entry name" value="RmlC-like_jellyroll"/>
</dbReference>